<dbReference type="AlphaFoldDB" id="A0A7S2JTL4"/>
<organism evidence="2">
    <name type="scientific">Leptocylindrus danicus</name>
    <dbReference type="NCBI Taxonomy" id="163516"/>
    <lineage>
        <taxon>Eukaryota</taxon>
        <taxon>Sar</taxon>
        <taxon>Stramenopiles</taxon>
        <taxon>Ochrophyta</taxon>
        <taxon>Bacillariophyta</taxon>
        <taxon>Coscinodiscophyceae</taxon>
        <taxon>Chaetocerotophycidae</taxon>
        <taxon>Leptocylindrales</taxon>
        <taxon>Leptocylindraceae</taxon>
        <taxon>Leptocylindrus</taxon>
    </lineage>
</organism>
<proteinExistence type="predicted"/>
<reference evidence="2" key="1">
    <citation type="submission" date="2021-01" db="EMBL/GenBank/DDBJ databases">
        <authorList>
            <person name="Corre E."/>
            <person name="Pelletier E."/>
            <person name="Niang G."/>
            <person name="Scheremetjew M."/>
            <person name="Finn R."/>
            <person name="Kale V."/>
            <person name="Holt S."/>
            <person name="Cochrane G."/>
            <person name="Meng A."/>
            <person name="Brown T."/>
            <person name="Cohen L."/>
        </authorList>
    </citation>
    <scope>NUCLEOTIDE SEQUENCE</scope>
    <source>
        <strain evidence="2">B650</strain>
    </source>
</reference>
<protein>
    <submittedName>
        <fullName evidence="2">Uncharacterized protein</fullName>
    </submittedName>
</protein>
<evidence type="ECO:0000313" key="2">
    <source>
        <dbReference type="EMBL" id="CAD9557287.1"/>
    </source>
</evidence>
<gene>
    <name evidence="2" type="ORF">LDAN0321_LOCUS1106</name>
</gene>
<sequence>MSKKWESWKQPPKRESFPGLFVASSEDEDWVDEDAPKNSSAALYSEQESTSSSASEAFQIPKISDDLFEVEMERLSSITGPQHIPGAKCDSAYCIPASDKKRCFEDDNSGQERIDPEALKFLLATFESLSKPTMLKTIENMDPAEKKMVKTRYSNHVTAITRRVRQKLARIYVPKKYSKGIYVMNDIDACNRRYVTEIKGCENVTAKLVPEVERLQEKLDHLINEKTDFMERLQSNNDKNLGIHPLLQTRVKTLKSANKSSASPAFKSSLESLFESAADSATFTDEYSAKKTSIPLEDVICNLVSPYDNVVKEDVDGRMRMFRQSGENP</sequence>
<accession>A0A7S2JTL4</accession>
<feature type="region of interest" description="Disordered" evidence="1">
    <location>
        <begin position="1"/>
        <end position="56"/>
    </location>
</feature>
<evidence type="ECO:0000256" key="1">
    <source>
        <dbReference type="SAM" id="MobiDB-lite"/>
    </source>
</evidence>
<feature type="compositionally biased region" description="Low complexity" evidence="1">
    <location>
        <begin position="45"/>
        <end position="56"/>
    </location>
</feature>
<feature type="compositionally biased region" description="Basic and acidic residues" evidence="1">
    <location>
        <begin position="1"/>
        <end position="16"/>
    </location>
</feature>
<dbReference type="EMBL" id="HBGY01001622">
    <property type="protein sequence ID" value="CAD9557287.1"/>
    <property type="molecule type" value="Transcribed_RNA"/>
</dbReference>
<name>A0A7S2JTL4_9STRA</name>